<accession>C5FJP6</accession>
<dbReference type="OrthoDB" id="5397682at2759"/>
<keyword evidence="3" id="KW-1185">Reference proteome</keyword>
<dbReference type="HOGENOM" id="CLU_018583_0_0_1"/>
<feature type="transmembrane region" description="Helical" evidence="1">
    <location>
        <begin position="45"/>
        <end position="62"/>
    </location>
</feature>
<evidence type="ECO:0008006" key="4">
    <source>
        <dbReference type="Google" id="ProtNLM"/>
    </source>
</evidence>
<reference evidence="3" key="1">
    <citation type="journal article" date="2012" name="MBio">
        <title>Comparative genome analysis of Trichophyton rubrum and related dermatophytes reveals candidate genes involved in infection.</title>
        <authorList>
            <person name="Martinez D.A."/>
            <person name="Oliver B.G."/>
            <person name="Graeser Y."/>
            <person name="Goldberg J.M."/>
            <person name="Li W."/>
            <person name="Martinez-Rossi N.M."/>
            <person name="Monod M."/>
            <person name="Shelest E."/>
            <person name="Barton R.C."/>
            <person name="Birch E."/>
            <person name="Brakhage A.A."/>
            <person name="Chen Z."/>
            <person name="Gurr S.J."/>
            <person name="Heiman D."/>
            <person name="Heitman J."/>
            <person name="Kosti I."/>
            <person name="Rossi A."/>
            <person name="Saif S."/>
            <person name="Samalova M."/>
            <person name="Saunders C.W."/>
            <person name="Shea T."/>
            <person name="Summerbell R.C."/>
            <person name="Xu J."/>
            <person name="Young S."/>
            <person name="Zeng Q."/>
            <person name="Birren B.W."/>
            <person name="Cuomo C.A."/>
            <person name="White T.C."/>
        </authorList>
    </citation>
    <scope>NUCLEOTIDE SEQUENCE [LARGE SCALE GENOMIC DNA]</scope>
    <source>
        <strain evidence="3">ATCC MYA-4605 / CBS 113480</strain>
    </source>
</reference>
<evidence type="ECO:0000313" key="3">
    <source>
        <dbReference type="Proteomes" id="UP000002035"/>
    </source>
</evidence>
<dbReference type="AlphaFoldDB" id="C5FJP6"/>
<keyword evidence="1" id="KW-1133">Transmembrane helix</keyword>
<proteinExistence type="predicted"/>
<dbReference type="Proteomes" id="UP000002035">
    <property type="component" value="Unassembled WGS sequence"/>
</dbReference>
<evidence type="ECO:0000256" key="1">
    <source>
        <dbReference type="SAM" id="Phobius"/>
    </source>
</evidence>
<dbReference type="PANTHER" id="PTHR33604:SF3">
    <property type="entry name" value="OSJNBA0004B13.7 PROTEIN"/>
    <property type="match status" value="1"/>
</dbReference>
<dbReference type="GeneID" id="9229544"/>
<organism evidence="2 3">
    <name type="scientific">Arthroderma otae (strain ATCC MYA-4605 / CBS 113480)</name>
    <name type="common">Microsporum canis</name>
    <dbReference type="NCBI Taxonomy" id="554155"/>
    <lineage>
        <taxon>Eukaryota</taxon>
        <taxon>Fungi</taxon>
        <taxon>Dikarya</taxon>
        <taxon>Ascomycota</taxon>
        <taxon>Pezizomycotina</taxon>
        <taxon>Eurotiomycetes</taxon>
        <taxon>Eurotiomycetidae</taxon>
        <taxon>Onygenales</taxon>
        <taxon>Arthrodermataceae</taxon>
        <taxon>Microsporum</taxon>
    </lineage>
</organism>
<gene>
    <name evidence="2" type="ORF">MCYG_03726</name>
</gene>
<keyword evidence="1" id="KW-0472">Membrane</keyword>
<keyword evidence="1" id="KW-0812">Transmembrane</keyword>
<dbReference type="EMBL" id="DS995703">
    <property type="protein sequence ID" value="EEQ30907.1"/>
    <property type="molecule type" value="Genomic_DNA"/>
</dbReference>
<dbReference type="eggNOG" id="ENOG502QPYF">
    <property type="taxonomic scope" value="Eukaryota"/>
</dbReference>
<dbReference type="STRING" id="554155.C5FJP6"/>
<name>C5FJP6_ARTOC</name>
<dbReference type="OMA" id="FFKHMPT"/>
<dbReference type="VEuPathDB" id="FungiDB:MCYG_03726"/>
<sequence length="656" mass="74744">MSAPKHLFLSDEELGKKFDDPGRRDSIYLPSIGNFWRHLPRRRRVALSIFVALLIFIFFRHIPTRYARQKPQFMDDPWLRPPHDTYTDPEPIEIDDTPDENGVKYYRGLIEFESLLRSLYSSRSWGDNVDQEVVVFATGELKSLGDMLPIACDMALRKLNGVHLAIMGREEIPLADIQRANGFREQDCPIAWHDARPDHASSSSPWRLELSVRAALVHMYRILGPRVFITRDIEFEAPFFMDAIELRSYQMGITHISLPSSLSNFKWIADLDSNSLTAWNDVQTEILINVPPNSSGSLRKLLKSLQRADYFGPAPGLTIELPVDADPTLLHFLKSFRWPPKTGSRHFTVRRRVSPSALTSQEAAIRVVDSFYPKDPSLSHVLLISPNTELAPSFFHFLKYSLLKYNYCSSEDTPAHLFGVSLELPSSRATDGKPFSVPTSVLRPDSSKELAEVPTLLWQMPNGNAVLYFGSKWLEFQSFLSHRFAPSIQAKGKDIPKILTKSHPSWMDYMLEFMRARGYYLTYPAFATQDDIAIATVHNELYQPPEEYDDPDQRQIKSNFQEKDLDRSPPTLSTLLDIYPGKLPDIRELPVLPYTGEAVGEHDFTKGRDSFLQTFRKEIGGCTDSDEVPERTPLNAGDLFCLVDETKLKDSLEIPA</sequence>
<dbReference type="RefSeq" id="XP_002848220.1">
    <property type="nucleotide sequence ID" value="XM_002848174.1"/>
</dbReference>
<protein>
    <recommendedName>
        <fullName evidence="4">Glycosyltransferase 2</fullName>
    </recommendedName>
</protein>
<dbReference type="PANTHER" id="PTHR33604">
    <property type="entry name" value="OSJNBA0004B13.7 PROTEIN"/>
    <property type="match status" value="1"/>
</dbReference>
<evidence type="ECO:0000313" key="2">
    <source>
        <dbReference type="EMBL" id="EEQ30907.1"/>
    </source>
</evidence>